<comment type="caution">
    <text evidence="3">The sequence shown here is derived from an EMBL/GenBank/DDBJ whole genome shotgun (WGS) entry which is preliminary data.</text>
</comment>
<name>A0A7W7MSG4_9ACTN</name>
<accession>A0A7W7MSG4</accession>
<dbReference type="GO" id="GO:0004803">
    <property type="term" value="F:transposase activity"/>
    <property type="evidence" value="ECO:0007669"/>
    <property type="project" value="InterPro"/>
</dbReference>
<evidence type="ECO:0000259" key="2">
    <source>
        <dbReference type="Pfam" id="PF13808"/>
    </source>
</evidence>
<dbReference type="InterPro" id="IPR051698">
    <property type="entry name" value="Transposase_11-like"/>
</dbReference>
<dbReference type="AlphaFoldDB" id="A0A7W7MSG4"/>
<evidence type="ECO:0000313" key="3">
    <source>
        <dbReference type="EMBL" id="MBB4764645.1"/>
    </source>
</evidence>
<dbReference type="GO" id="GO:0003677">
    <property type="term" value="F:DNA binding"/>
    <property type="evidence" value="ECO:0007669"/>
    <property type="project" value="InterPro"/>
</dbReference>
<evidence type="ECO:0008006" key="5">
    <source>
        <dbReference type="Google" id="ProtNLM"/>
    </source>
</evidence>
<dbReference type="EMBL" id="JACHNH010000001">
    <property type="protein sequence ID" value="MBB4764645.1"/>
    <property type="molecule type" value="Genomic_DNA"/>
</dbReference>
<organism evidence="3 4">
    <name type="scientific">Actinoplanes digitatis</name>
    <dbReference type="NCBI Taxonomy" id="1868"/>
    <lineage>
        <taxon>Bacteria</taxon>
        <taxon>Bacillati</taxon>
        <taxon>Actinomycetota</taxon>
        <taxon>Actinomycetes</taxon>
        <taxon>Micromonosporales</taxon>
        <taxon>Micromonosporaceae</taxon>
        <taxon>Actinoplanes</taxon>
    </lineage>
</organism>
<dbReference type="InterPro" id="IPR002559">
    <property type="entry name" value="Transposase_11"/>
</dbReference>
<reference evidence="3 4" key="1">
    <citation type="submission" date="2020-08" db="EMBL/GenBank/DDBJ databases">
        <title>Sequencing the genomes of 1000 actinobacteria strains.</title>
        <authorList>
            <person name="Klenk H.-P."/>
        </authorList>
    </citation>
    <scope>NUCLEOTIDE SEQUENCE [LARGE SCALE GENOMIC DNA]</scope>
    <source>
        <strain evidence="3 4">DSM 43149</strain>
    </source>
</reference>
<dbReference type="PANTHER" id="PTHR30298:SF0">
    <property type="entry name" value="PROTEIN YBFL-RELATED"/>
    <property type="match status" value="1"/>
</dbReference>
<dbReference type="Pfam" id="PF01609">
    <property type="entry name" value="DDE_Tnp_1"/>
    <property type="match status" value="1"/>
</dbReference>
<dbReference type="PANTHER" id="PTHR30298">
    <property type="entry name" value="H REPEAT-ASSOCIATED PREDICTED TRANSPOSASE"/>
    <property type="match status" value="1"/>
</dbReference>
<evidence type="ECO:0000313" key="4">
    <source>
        <dbReference type="Proteomes" id="UP000578112"/>
    </source>
</evidence>
<dbReference type="RefSeq" id="WP_239087157.1">
    <property type="nucleotide sequence ID" value="NZ_BOMK01000003.1"/>
</dbReference>
<feature type="domain" description="H repeat-associated protein N-terminal" evidence="2">
    <location>
        <begin position="50"/>
        <end position="136"/>
    </location>
</feature>
<dbReference type="Pfam" id="PF13808">
    <property type="entry name" value="DDE_Tnp_1_assoc"/>
    <property type="match status" value="1"/>
</dbReference>
<sequence>MTSSEDHQGSLRHDDLSEVSHARPAIIADLIPVLCTGSDRPRTARGLPAALAELPDPRSKRGVRHRLTVVVTAAVCAVVAGYRSYTAIAEWVADAPDTTAPALGIAPDRRPSEAMIRRLLQAMDPQLLTTAIGVWIGGRATAGTSPSGRRAIAVDGKSLRGSRTTDTAARHVMAACDQASSVILASTDVDGKTNEITRFGPLLDQIGDLRDTDIAAGTRHYARDSDRPLALLGIT</sequence>
<proteinExistence type="predicted"/>
<dbReference type="Proteomes" id="UP000578112">
    <property type="component" value="Unassembled WGS sequence"/>
</dbReference>
<dbReference type="GO" id="GO:0006313">
    <property type="term" value="P:DNA transposition"/>
    <property type="evidence" value="ECO:0007669"/>
    <property type="project" value="InterPro"/>
</dbReference>
<dbReference type="InterPro" id="IPR032806">
    <property type="entry name" value="YbfD_N"/>
</dbReference>
<keyword evidence="4" id="KW-1185">Reference proteome</keyword>
<gene>
    <name evidence="3" type="ORF">BJ971_005201</name>
</gene>
<protein>
    <recommendedName>
        <fullName evidence="5">Transposase</fullName>
    </recommendedName>
</protein>
<evidence type="ECO:0000259" key="1">
    <source>
        <dbReference type="Pfam" id="PF01609"/>
    </source>
</evidence>
<feature type="domain" description="Transposase IS4-like" evidence="1">
    <location>
        <begin position="147"/>
        <end position="223"/>
    </location>
</feature>